<evidence type="ECO:0000313" key="2">
    <source>
        <dbReference type="EMBL" id="KMS96614.1"/>
    </source>
</evidence>
<gene>
    <name evidence="2" type="ORF">BVRB_8g201440</name>
</gene>
<feature type="region of interest" description="Disordered" evidence="1">
    <location>
        <begin position="1"/>
        <end position="40"/>
    </location>
</feature>
<dbReference type="EMBL" id="KQ090367">
    <property type="protein sequence ID" value="KMS96614.1"/>
    <property type="molecule type" value="Genomic_DNA"/>
</dbReference>
<evidence type="ECO:0000313" key="3">
    <source>
        <dbReference type="Proteomes" id="UP000035740"/>
    </source>
</evidence>
<name>A0A0J8B5V3_BETVV</name>
<proteinExistence type="predicted"/>
<dbReference type="Proteomes" id="UP000035740">
    <property type="component" value="Unassembled WGS sequence"/>
</dbReference>
<feature type="compositionally biased region" description="Basic and acidic residues" evidence="1">
    <location>
        <begin position="13"/>
        <end position="40"/>
    </location>
</feature>
<accession>A0A0J8B5V3</accession>
<dbReference type="Gramene" id="KMS96614">
    <property type="protein sequence ID" value="KMS96614"/>
    <property type="gene ID" value="BVRB_8g201440"/>
</dbReference>
<organism evidence="2 3">
    <name type="scientific">Beta vulgaris subsp. vulgaris</name>
    <name type="common">Beet</name>
    <dbReference type="NCBI Taxonomy" id="3555"/>
    <lineage>
        <taxon>Eukaryota</taxon>
        <taxon>Viridiplantae</taxon>
        <taxon>Streptophyta</taxon>
        <taxon>Embryophyta</taxon>
        <taxon>Tracheophyta</taxon>
        <taxon>Spermatophyta</taxon>
        <taxon>Magnoliopsida</taxon>
        <taxon>eudicotyledons</taxon>
        <taxon>Gunneridae</taxon>
        <taxon>Pentapetalae</taxon>
        <taxon>Caryophyllales</taxon>
        <taxon>Chenopodiaceae</taxon>
        <taxon>Betoideae</taxon>
        <taxon>Beta</taxon>
    </lineage>
</organism>
<keyword evidence="3" id="KW-1185">Reference proteome</keyword>
<evidence type="ECO:0000256" key="1">
    <source>
        <dbReference type="SAM" id="MobiDB-lite"/>
    </source>
</evidence>
<dbReference type="AlphaFoldDB" id="A0A0J8B5V3"/>
<protein>
    <submittedName>
        <fullName evidence="2">Uncharacterized protein</fullName>
    </submittedName>
</protein>
<reference evidence="2 3" key="1">
    <citation type="journal article" date="2014" name="Nature">
        <title>The genome of the recently domesticated crop plant sugar beet (Beta vulgaris).</title>
        <authorList>
            <person name="Dohm J.C."/>
            <person name="Minoche A.E."/>
            <person name="Holtgrawe D."/>
            <person name="Capella-Gutierrez S."/>
            <person name="Zakrzewski F."/>
            <person name="Tafer H."/>
            <person name="Rupp O."/>
            <person name="Sorensen T.R."/>
            <person name="Stracke R."/>
            <person name="Reinhardt R."/>
            <person name="Goesmann A."/>
            <person name="Kraft T."/>
            <person name="Schulz B."/>
            <person name="Stadler P.F."/>
            <person name="Schmidt T."/>
            <person name="Gabaldon T."/>
            <person name="Lehrach H."/>
            <person name="Weisshaar B."/>
            <person name="Himmelbauer H."/>
        </authorList>
    </citation>
    <scope>NUCLEOTIDE SEQUENCE [LARGE SCALE GENOMIC DNA]</scope>
    <source>
        <tissue evidence="2">Taproot</tissue>
    </source>
</reference>
<sequence length="40" mass="4477">MVKRSKSKCTPLSDKEESARAEKYGGEEGGVEKRESVGFW</sequence>